<dbReference type="EMBL" id="CAJVPJ010006570">
    <property type="protein sequence ID" value="CAG8669642.1"/>
    <property type="molecule type" value="Genomic_DNA"/>
</dbReference>
<reference evidence="1" key="1">
    <citation type="submission" date="2021-06" db="EMBL/GenBank/DDBJ databases">
        <authorList>
            <person name="Kallberg Y."/>
            <person name="Tangrot J."/>
            <person name="Rosling A."/>
        </authorList>
    </citation>
    <scope>NUCLEOTIDE SEQUENCE</scope>
    <source>
        <strain evidence="1">IA702</strain>
    </source>
</reference>
<proteinExistence type="predicted"/>
<dbReference type="Proteomes" id="UP000789572">
    <property type="component" value="Unassembled WGS sequence"/>
</dbReference>
<gene>
    <name evidence="1" type="ORF">POCULU_LOCUS10896</name>
</gene>
<organism evidence="1 2">
    <name type="scientific">Paraglomus occultum</name>
    <dbReference type="NCBI Taxonomy" id="144539"/>
    <lineage>
        <taxon>Eukaryota</taxon>
        <taxon>Fungi</taxon>
        <taxon>Fungi incertae sedis</taxon>
        <taxon>Mucoromycota</taxon>
        <taxon>Glomeromycotina</taxon>
        <taxon>Glomeromycetes</taxon>
        <taxon>Paraglomerales</taxon>
        <taxon>Paraglomeraceae</taxon>
        <taxon>Paraglomus</taxon>
    </lineage>
</organism>
<sequence length="124" mass="14244">LQNTACVDIIEKFRENEKLMGKAISLLRKLPKQFHLVERIITETETQVQDGKERETVYDLFASGVKNSSFPHPTTREFILRATITDSIPISPRMYVLINMNGMKMSIVDKVEDSDEQSPKWEAS</sequence>
<name>A0A9N9HEN2_9GLOM</name>
<accession>A0A9N9HEN2</accession>
<keyword evidence="2" id="KW-1185">Reference proteome</keyword>
<evidence type="ECO:0000313" key="2">
    <source>
        <dbReference type="Proteomes" id="UP000789572"/>
    </source>
</evidence>
<dbReference type="OrthoDB" id="2445470at2759"/>
<protein>
    <submittedName>
        <fullName evidence="1">1737_t:CDS:1</fullName>
    </submittedName>
</protein>
<evidence type="ECO:0000313" key="1">
    <source>
        <dbReference type="EMBL" id="CAG8669642.1"/>
    </source>
</evidence>
<feature type="non-terminal residue" evidence="1">
    <location>
        <position position="124"/>
    </location>
</feature>
<feature type="non-terminal residue" evidence="1">
    <location>
        <position position="1"/>
    </location>
</feature>
<comment type="caution">
    <text evidence="1">The sequence shown here is derived from an EMBL/GenBank/DDBJ whole genome shotgun (WGS) entry which is preliminary data.</text>
</comment>
<dbReference type="AlphaFoldDB" id="A0A9N9HEN2"/>